<dbReference type="SUPFAM" id="SSF63748">
    <property type="entry name" value="Tudor/PWWP/MBT"/>
    <property type="match status" value="2"/>
</dbReference>
<dbReference type="Pfam" id="PF01135">
    <property type="entry name" value="PCMT"/>
    <property type="match status" value="1"/>
</dbReference>
<evidence type="ECO:0000256" key="2">
    <source>
        <dbReference type="PROSITE-ProRule" id="PRU00459"/>
    </source>
</evidence>
<dbReference type="Pfam" id="PF02820">
    <property type="entry name" value="MBT"/>
    <property type="match status" value="2"/>
</dbReference>
<keyword evidence="1" id="KW-0677">Repeat</keyword>
<accession>A0A6H5HP66</accession>
<feature type="region of interest" description="Disordered" evidence="3">
    <location>
        <begin position="1474"/>
        <end position="1530"/>
    </location>
</feature>
<evidence type="ECO:0000313" key="4">
    <source>
        <dbReference type="EMBL" id="CAB0018103.1"/>
    </source>
</evidence>
<dbReference type="OrthoDB" id="8188861at2759"/>
<evidence type="ECO:0000313" key="5">
    <source>
        <dbReference type="Proteomes" id="UP000479000"/>
    </source>
</evidence>
<dbReference type="PANTHER" id="PTHR12247:SF131">
    <property type="entry name" value="LD05287P"/>
    <property type="match status" value="1"/>
</dbReference>
<feature type="repeat" description="MBT" evidence="2">
    <location>
        <begin position="778"/>
        <end position="877"/>
    </location>
</feature>
<dbReference type="Gene3D" id="2.30.30.140">
    <property type="match status" value="3"/>
</dbReference>
<dbReference type="SMART" id="SM00561">
    <property type="entry name" value="MBT"/>
    <property type="match status" value="2"/>
</dbReference>
<feature type="compositionally biased region" description="Basic and acidic residues" evidence="3">
    <location>
        <begin position="1139"/>
        <end position="1148"/>
    </location>
</feature>
<evidence type="ECO:0000256" key="3">
    <source>
        <dbReference type="SAM" id="MobiDB-lite"/>
    </source>
</evidence>
<dbReference type="CDD" id="cd20102">
    <property type="entry name" value="MBT_L3MBTL1-like_rpt2"/>
    <property type="match status" value="1"/>
</dbReference>
<sequence length="1715" mass="190444">MSQCFAYGCDHREMHETCQFFRFPKDPKTFKRWRDMSSFYSNPFLWLGWPSAHRIHRQRRLMLRQKRSFPRWLKPRAQRDLQLSPNGQTLRAFVPKFAPTSSTPPAAQLPRGPRMLVAVKNKANMDPQRVYGTLVSSTTATPVRAQQNVGIRPTITLLPQGAILAKSGVIPSNLRQANVVRSRDGKLQISNGTVIRQISMVNNSDLQKRLVGTSAGGFPQYRLVRAAGPATTASQPVKQLASVLTSCGEKKFVINPNVRGPMNVGHQSDLLKMHPNIQTPSVPAKFASYAPGAANTHKESKSVEIGAVNEKVLKIPFLIHPAETAPASCPESNQAGENAKKPEEKPAPPAEQRASGQPVEKPSESNKEVAKTQPCSASDKIPDEVKTTQLEKQPSNPSDKKPDVVKPSPQPENAASSSPLPKETHSLAIQQRNPNQDSLQEKSIDTMATEEPVEKISALRKTNILFKPKNRNSTGSSLDKESKNTDEPSPFIPLLEHRVTSSAERRKRKDNHKPKPLPAMERNVDSLRPGPLKTLDSLKGLPGIEGRNALRTVKWDGNGTGILPGSSLTFKSTEHGTILLSESSLASKMVYYTDPADGRKKLQSRDPSEIYCCVMCECYGLLSEYVGDNFCSVICYESMLKLQDSIVKEMEEEMQSAEVPAPPVFEADVKKKKRLPPPQTDVFNDDKKPEVVKKRKISLEDVENKPPLPSEPVAEKPVAKIKVKSLDMLTQVSPTPKLNKFEEPSPLPSETPAFVHSLDLDSGHLLLDEEISVDDIPFEWTNYLKATDSKPASAKLFSQPLFTPGPNPFQIGCKLEAVDPERQSKICVATVADVLGHRLKIHFDGYANKYDFWTYTHSPNIFPCGFCEENGYPLEPPVGFGGKNFKWDAYHKARKSRPAPFEWFVSNRVGSTSNNLFKVNMKLEAVDKKNTHLTCVATVQSVLLNRILVHFDSWSDIYDYWVDITSPYIHPVGWCKQQNRSLTPPEGEAIKNYASGGGRPDVSSKPISIHFYRLRRVNIFVASIPEIDRVGRGSESGFHDKAARRVCQGKFIDEAAKHTVARMRLRHDELVTNDQPPQRSPSFYIPPSHQRFAHSRPLSKSSSASSLTAGQKRKRSTTPSDSGESRGPSPAAKAIAKSEQIDSSKESAKQQGPAKSSKTIKPTTIADLDDDQVLMWPAQLCLEKMSKFAPSLKTDWGELYVSAVRLERHVLNSSNPLLEGGRARQGQLRLWTEKPTPRKAFTMGGAVSAGHDNDDLIDKLKNANYVKTPLVENVYRAVDRAFYFLPECKETAYKDLAWKKGNIHLSAPCIYAEVMENLCLEPGMSFLNLGSGTGYLRPYGVNHGVELHKDVVEYAHHCLIEFKKSSPALDCFEFCEPTFVNADINPLSLQEICRSAIRTSLRKEAVEENATIAIRRRKYYRSKRKRLLPNLIIPIIESSDDEDVGRNNLLFRTGVRNIGCVIDLRPTIGACHVSRPVGIRPPDTEEGGRYAMDLSDSEEPDQSADATADGEDRQRNGASPLRDSNSRPRNDVFFVEDIEIHPNESDEEVRAELVPPNGGAVAGSSGRPSCHPTNMEQDNDDEIEADAGGDSDEDDRNQTDDDDDDDYRICNRHRPRKREKLDSGVVADSDAGGSESANSIRHIDSDDSTVTLGPLVHMDAGSDSDNTCGSERRAPAPFTEDPSDVPLYSDIMKEKIMALSLPPKLKSFLNYGRPF</sequence>
<feature type="repeat" description="MBT" evidence="2">
    <location>
        <begin position="885"/>
        <end position="985"/>
    </location>
</feature>
<dbReference type="GO" id="GO:0003682">
    <property type="term" value="F:chromatin binding"/>
    <property type="evidence" value="ECO:0007669"/>
    <property type="project" value="TreeGrafter"/>
</dbReference>
<feature type="compositionally biased region" description="Polar residues" evidence="3">
    <location>
        <begin position="427"/>
        <end position="438"/>
    </location>
</feature>
<reference evidence="4 5" key="1">
    <citation type="submission" date="2020-02" db="EMBL/GenBank/DDBJ databases">
        <authorList>
            <person name="Ferguson B K."/>
        </authorList>
    </citation>
    <scope>NUCLEOTIDE SEQUENCE [LARGE SCALE GENOMIC DNA]</scope>
</reference>
<feature type="compositionally biased region" description="Acidic residues" evidence="3">
    <location>
        <begin position="1577"/>
        <end position="1606"/>
    </location>
</feature>
<dbReference type="Gene3D" id="3.40.50.150">
    <property type="entry name" value="Vaccinia Virus protein VP39"/>
    <property type="match status" value="1"/>
</dbReference>
<feature type="compositionally biased region" description="Polar residues" evidence="3">
    <location>
        <begin position="387"/>
        <end position="397"/>
    </location>
</feature>
<dbReference type="EMBL" id="CADCXU010032269">
    <property type="protein sequence ID" value="CAB0018103.1"/>
    <property type="molecule type" value="Genomic_DNA"/>
</dbReference>
<keyword evidence="5" id="KW-1185">Reference proteome</keyword>
<dbReference type="InterPro" id="IPR029063">
    <property type="entry name" value="SAM-dependent_MTases_sf"/>
</dbReference>
<organism evidence="4 5">
    <name type="scientific">Nesidiocoris tenuis</name>
    <dbReference type="NCBI Taxonomy" id="355587"/>
    <lineage>
        <taxon>Eukaryota</taxon>
        <taxon>Metazoa</taxon>
        <taxon>Ecdysozoa</taxon>
        <taxon>Arthropoda</taxon>
        <taxon>Hexapoda</taxon>
        <taxon>Insecta</taxon>
        <taxon>Pterygota</taxon>
        <taxon>Neoptera</taxon>
        <taxon>Paraneoptera</taxon>
        <taxon>Hemiptera</taxon>
        <taxon>Heteroptera</taxon>
        <taxon>Panheteroptera</taxon>
        <taxon>Cimicomorpha</taxon>
        <taxon>Miridae</taxon>
        <taxon>Dicyphina</taxon>
        <taxon>Nesidiocoris</taxon>
    </lineage>
</organism>
<proteinExistence type="predicted"/>
<protein>
    <recommendedName>
        <fullName evidence="6">Lethal(3)malignant brain tumor-like protein 3</fullName>
    </recommendedName>
</protein>
<feature type="compositionally biased region" description="Low complexity" evidence="3">
    <location>
        <begin position="1095"/>
        <end position="1106"/>
    </location>
</feature>
<feature type="region of interest" description="Disordered" evidence="3">
    <location>
        <begin position="1555"/>
        <end position="1683"/>
    </location>
</feature>
<dbReference type="GO" id="GO:0005634">
    <property type="term" value="C:nucleus"/>
    <property type="evidence" value="ECO:0007669"/>
    <property type="project" value="InterPro"/>
</dbReference>
<dbReference type="PROSITE" id="PS51079">
    <property type="entry name" value="MBT"/>
    <property type="match status" value="2"/>
</dbReference>
<dbReference type="GO" id="GO:0042393">
    <property type="term" value="F:histone binding"/>
    <property type="evidence" value="ECO:0007669"/>
    <property type="project" value="TreeGrafter"/>
</dbReference>
<dbReference type="InterPro" id="IPR004092">
    <property type="entry name" value="Mbt"/>
</dbReference>
<dbReference type="InterPro" id="IPR050548">
    <property type="entry name" value="PcG_chromatin_remod_factors"/>
</dbReference>
<name>A0A6H5HP66_9HEMI</name>
<dbReference type="GO" id="GO:0045892">
    <property type="term" value="P:negative regulation of DNA-templated transcription"/>
    <property type="evidence" value="ECO:0007669"/>
    <property type="project" value="TreeGrafter"/>
</dbReference>
<feature type="compositionally biased region" description="Basic residues" evidence="3">
    <location>
        <begin position="505"/>
        <end position="515"/>
    </location>
</feature>
<evidence type="ECO:0008006" key="6">
    <source>
        <dbReference type="Google" id="ProtNLM"/>
    </source>
</evidence>
<dbReference type="Proteomes" id="UP000479000">
    <property type="component" value="Unassembled WGS sequence"/>
</dbReference>
<feature type="region of interest" description="Disordered" evidence="3">
    <location>
        <begin position="324"/>
        <end position="532"/>
    </location>
</feature>
<gene>
    <name evidence="4" type="ORF">NTEN_LOCUS22012</name>
</gene>
<feature type="region of interest" description="Disordered" evidence="3">
    <location>
        <begin position="1068"/>
        <end position="1163"/>
    </location>
</feature>
<feature type="compositionally biased region" description="Polar residues" evidence="3">
    <location>
        <begin position="1072"/>
        <end position="1081"/>
    </location>
</feature>
<evidence type="ECO:0000256" key="1">
    <source>
        <dbReference type="ARBA" id="ARBA00022737"/>
    </source>
</evidence>
<feature type="compositionally biased region" description="Polar residues" evidence="3">
    <location>
        <begin position="1149"/>
        <end position="1162"/>
    </location>
</feature>
<dbReference type="PANTHER" id="PTHR12247">
    <property type="entry name" value="POLYCOMB GROUP PROTEIN"/>
    <property type="match status" value="1"/>
</dbReference>
<dbReference type="SUPFAM" id="SSF53335">
    <property type="entry name" value="S-adenosyl-L-methionine-dependent methyltransferases"/>
    <property type="match status" value="1"/>
</dbReference>
<feature type="compositionally biased region" description="Basic and acidic residues" evidence="3">
    <location>
        <begin position="361"/>
        <end position="370"/>
    </location>
</feature>